<dbReference type="InterPro" id="IPR027417">
    <property type="entry name" value="P-loop_NTPase"/>
</dbReference>
<dbReference type="SMART" id="SM00028">
    <property type="entry name" value="TPR"/>
    <property type="match status" value="3"/>
</dbReference>
<dbReference type="Gene3D" id="3.40.50.300">
    <property type="entry name" value="P-loop containing nucleotide triphosphate hydrolases"/>
    <property type="match status" value="1"/>
</dbReference>
<dbReference type="InterPro" id="IPR019734">
    <property type="entry name" value="TPR_rpt"/>
</dbReference>
<dbReference type="EMBL" id="JAMRXG010000020">
    <property type="protein sequence ID" value="MCM6778244.1"/>
    <property type="molecule type" value="Genomic_DNA"/>
</dbReference>
<dbReference type="PANTHER" id="PTHR47691">
    <property type="entry name" value="REGULATOR-RELATED"/>
    <property type="match status" value="1"/>
</dbReference>
<dbReference type="Pfam" id="PF13424">
    <property type="entry name" value="TPR_12"/>
    <property type="match status" value="1"/>
</dbReference>
<gene>
    <name evidence="1" type="ORF">NDR86_32630</name>
</gene>
<dbReference type="RefSeq" id="WP_251917716.1">
    <property type="nucleotide sequence ID" value="NZ_JAMRXG010000020.1"/>
</dbReference>
<reference evidence="1" key="1">
    <citation type="submission" date="2022-06" db="EMBL/GenBank/DDBJ databases">
        <title>Novel species in genus nocardia.</title>
        <authorList>
            <person name="Li F."/>
        </authorList>
    </citation>
    <scope>NUCLEOTIDE SEQUENCE</scope>
    <source>
        <strain evidence="1">CDC141</strain>
    </source>
</reference>
<protein>
    <submittedName>
        <fullName evidence="1">Tetratricopeptide repeat protein</fullName>
    </submittedName>
</protein>
<accession>A0A9X2ECD4</accession>
<dbReference type="PANTHER" id="PTHR47691:SF3">
    <property type="entry name" value="HTH-TYPE TRANSCRIPTIONAL REGULATOR RV0890C-RELATED"/>
    <property type="match status" value="1"/>
</dbReference>
<sequence>MVAEVPRQLPPWNSNHVDREDELDRVERLVRDGSGNVTVIFRGARGVGTTSVATAVMHRLSQRFPDGQLFYPLADGDTPPSVSDLLADGLIALGDRRDELPDLPEARYGRYLTKTRGRRMAVFVDGALTAGQVRWLCPADGPSLLVITARNAALDLGVGTTVIDVPTLPDAAARELLIRIVGDDRIDREPEAVNRILALCDNLPAAICVVGGMLARHPQRSIARVAELLNDEHRRSEVLGLPEIYDAAYEDLSDDAKRCYLLLGLRSHAGWLRTAAIEAALGMPRDEIDWAMLELAEHFLVVEQNDGYRAVSSVRTHARSVAKRLGAEQEKCEENLIRYFDRALCHADVLLAPARPWRALLFPDVAFPGPGVGEFDDADAARTWLRSELANIAAAAEYAFHAGRDRLLIRWCVLLWAFHEKDKHLDAMRAMHLHAIAAAARSGDRAGESLLRTQLGFLHYWLRELAEATIEFETAAHTAGALDGSVATQLEASALEGLGLTLLARQRPDPARAVLRRNLELAHGIGDTRRIALASLHLAKAEDPDRALDLLAQADAIFGAATYDETENRAKVLAGRGRALVRLGRWGEAETALESALAVMRERRRRFDEAEILVALGDCRLAAGSRSAAVDRYRAGLEIYDELCFTESAAVVSARVASAENR</sequence>
<dbReference type="Proteomes" id="UP001139157">
    <property type="component" value="Unassembled WGS sequence"/>
</dbReference>
<dbReference type="GO" id="GO:0043531">
    <property type="term" value="F:ADP binding"/>
    <property type="evidence" value="ECO:0007669"/>
    <property type="project" value="InterPro"/>
</dbReference>
<evidence type="ECO:0000313" key="2">
    <source>
        <dbReference type="Proteomes" id="UP001139157"/>
    </source>
</evidence>
<evidence type="ECO:0000313" key="1">
    <source>
        <dbReference type="EMBL" id="MCM6778244.1"/>
    </source>
</evidence>
<dbReference type="SUPFAM" id="SSF48452">
    <property type="entry name" value="TPR-like"/>
    <property type="match status" value="1"/>
</dbReference>
<comment type="caution">
    <text evidence="1">The sequence shown here is derived from an EMBL/GenBank/DDBJ whole genome shotgun (WGS) entry which is preliminary data.</text>
</comment>
<dbReference type="Gene3D" id="1.25.40.10">
    <property type="entry name" value="Tetratricopeptide repeat domain"/>
    <property type="match status" value="2"/>
</dbReference>
<dbReference type="InterPro" id="IPR011990">
    <property type="entry name" value="TPR-like_helical_dom_sf"/>
</dbReference>
<keyword evidence="2" id="KW-1185">Reference proteome</keyword>
<dbReference type="AlphaFoldDB" id="A0A9X2ECD4"/>
<dbReference type="SUPFAM" id="SSF52540">
    <property type="entry name" value="P-loop containing nucleoside triphosphate hydrolases"/>
    <property type="match status" value="1"/>
</dbReference>
<name>A0A9X2ECD4_9NOCA</name>
<organism evidence="1 2">
    <name type="scientific">Nocardia pulmonis</name>
    <dbReference type="NCBI Taxonomy" id="2951408"/>
    <lineage>
        <taxon>Bacteria</taxon>
        <taxon>Bacillati</taxon>
        <taxon>Actinomycetota</taxon>
        <taxon>Actinomycetes</taxon>
        <taxon>Mycobacteriales</taxon>
        <taxon>Nocardiaceae</taxon>
        <taxon>Nocardia</taxon>
    </lineage>
</organism>
<proteinExistence type="predicted"/>